<dbReference type="AlphaFoldDB" id="A0A3E2HLN3"/>
<keyword evidence="4 6" id="KW-1133">Transmembrane helix</keyword>
<feature type="transmembrane region" description="Helical" evidence="6">
    <location>
        <begin position="82"/>
        <end position="104"/>
    </location>
</feature>
<dbReference type="EMBL" id="NCSJ02000023">
    <property type="protein sequence ID" value="RFU34290.1"/>
    <property type="molecule type" value="Genomic_DNA"/>
</dbReference>
<evidence type="ECO:0000256" key="4">
    <source>
        <dbReference type="ARBA" id="ARBA00022989"/>
    </source>
</evidence>
<comment type="subcellular location">
    <subcellularLocation>
        <location evidence="1">Membrane</location>
        <topology evidence="1">Multi-pass membrane protein</topology>
    </subcellularLocation>
</comment>
<dbReference type="GO" id="GO:0016020">
    <property type="term" value="C:membrane"/>
    <property type="evidence" value="ECO:0007669"/>
    <property type="project" value="UniProtKB-SubCell"/>
</dbReference>
<dbReference type="GO" id="GO:0022857">
    <property type="term" value="F:transmembrane transporter activity"/>
    <property type="evidence" value="ECO:0007669"/>
    <property type="project" value="InterPro"/>
</dbReference>
<keyword evidence="3 6" id="KW-0812">Transmembrane</keyword>
<keyword evidence="8" id="KW-1185">Reference proteome</keyword>
<keyword evidence="5 6" id="KW-0472">Membrane</keyword>
<evidence type="ECO:0000256" key="5">
    <source>
        <dbReference type="ARBA" id="ARBA00023136"/>
    </source>
</evidence>
<evidence type="ECO:0000313" key="7">
    <source>
        <dbReference type="EMBL" id="RFU34290.1"/>
    </source>
</evidence>
<evidence type="ECO:0000256" key="1">
    <source>
        <dbReference type="ARBA" id="ARBA00004141"/>
    </source>
</evidence>
<feature type="transmembrane region" description="Helical" evidence="6">
    <location>
        <begin position="19"/>
        <end position="39"/>
    </location>
</feature>
<evidence type="ECO:0000256" key="2">
    <source>
        <dbReference type="ARBA" id="ARBA00022448"/>
    </source>
</evidence>
<protein>
    <submittedName>
        <fullName evidence="7">Uncharacterized protein</fullName>
    </submittedName>
</protein>
<feature type="transmembrane region" description="Helical" evidence="6">
    <location>
        <begin position="110"/>
        <end position="131"/>
    </location>
</feature>
<dbReference type="PANTHER" id="PTHR45649:SF41">
    <property type="entry name" value="TRANSPORTER, PUTATIVE (EUROFUNG)-RELATED"/>
    <property type="match status" value="1"/>
</dbReference>
<dbReference type="Gene3D" id="1.20.1740.10">
    <property type="entry name" value="Amino acid/polyamine transporter I"/>
    <property type="match status" value="1"/>
</dbReference>
<proteinExistence type="predicted"/>
<evidence type="ECO:0000256" key="3">
    <source>
        <dbReference type="ARBA" id="ARBA00022692"/>
    </source>
</evidence>
<feature type="non-terminal residue" evidence="7">
    <location>
        <position position="157"/>
    </location>
</feature>
<keyword evidence="2" id="KW-0813">Transport</keyword>
<dbReference type="STRING" id="5539.A0A3E2HLN3"/>
<name>A0A3E2HLN3_SCYLI</name>
<comment type="caution">
    <text evidence="7">The sequence shown here is derived from an EMBL/GenBank/DDBJ whole genome shotgun (WGS) entry which is preliminary data.</text>
</comment>
<dbReference type="Proteomes" id="UP000258309">
    <property type="component" value="Unassembled WGS sequence"/>
</dbReference>
<evidence type="ECO:0000256" key="6">
    <source>
        <dbReference type="SAM" id="Phobius"/>
    </source>
</evidence>
<dbReference type="OrthoDB" id="3257095at2759"/>
<gene>
    <name evidence="7" type="ORF">B7463_g2074</name>
</gene>
<feature type="non-terminal residue" evidence="7">
    <location>
        <position position="1"/>
    </location>
</feature>
<evidence type="ECO:0000313" key="8">
    <source>
        <dbReference type="Proteomes" id="UP000258309"/>
    </source>
</evidence>
<sequence length="157" mass="16974">MKTIAEEIQDASITLAKAIMWPVIPNAVMGFIMSITLIFTMGDINNILATPTFEPFIQVFYNATGSYAATNVTPDWNIPLRAVFVSLVVSYLISLINLGSSVALNAINSLGSVAILSSYFITISCLIAKRFSGQPLPQRRWSLGKFGLAINIAALLS</sequence>
<reference evidence="7 8" key="1">
    <citation type="submission" date="2018-05" db="EMBL/GenBank/DDBJ databases">
        <title>Draft genome sequence of Scytalidium lignicola DSM 105466, a ubiquitous saprotrophic fungus.</title>
        <authorList>
            <person name="Buettner E."/>
            <person name="Gebauer A.M."/>
            <person name="Hofrichter M."/>
            <person name="Liers C."/>
            <person name="Kellner H."/>
        </authorList>
    </citation>
    <scope>NUCLEOTIDE SEQUENCE [LARGE SCALE GENOMIC DNA]</scope>
    <source>
        <strain evidence="7 8">DSM 105466</strain>
    </source>
</reference>
<accession>A0A3E2HLN3</accession>
<organism evidence="7 8">
    <name type="scientific">Scytalidium lignicola</name>
    <name type="common">Hyphomycete</name>
    <dbReference type="NCBI Taxonomy" id="5539"/>
    <lineage>
        <taxon>Eukaryota</taxon>
        <taxon>Fungi</taxon>
        <taxon>Dikarya</taxon>
        <taxon>Ascomycota</taxon>
        <taxon>Pezizomycotina</taxon>
        <taxon>Leotiomycetes</taxon>
        <taxon>Leotiomycetes incertae sedis</taxon>
        <taxon>Scytalidium</taxon>
    </lineage>
</organism>
<dbReference type="PANTHER" id="PTHR45649">
    <property type="entry name" value="AMINO-ACID PERMEASE BAT1"/>
    <property type="match status" value="1"/>
</dbReference>